<dbReference type="InterPro" id="IPR013123">
    <property type="entry name" value="SpoU_subst-bd"/>
</dbReference>
<keyword evidence="3" id="KW-0808">Transferase</keyword>
<dbReference type="SUPFAM" id="SSF55315">
    <property type="entry name" value="L30e-like"/>
    <property type="match status" value="1"/>
</dbReference>
<name>A0ABT2PV57_9MOLU</name>
<dbReference type="Pfam" id="PF00588">
    <property type="entry name" value="SpoU_methylase"/>
    <property type="match status" value="1"/>
</dbReference>
<dbReference type="InterPro" id="IPR029028">
    <property type="entry name" value="Alpha/beta_knot_MTases"/>
</dbReference>
<evidence type="ECO:0000256" key="1">
    <source>
        <dbReference type="ARBA" id="ARBA00007228"/>
    </source>
</evidence>
<dbReference type="SUPFAM" id="SSF75217">
    <property type="entry name" value="alpha/beta knot"/>
    <property type="match status" value="1"/>
</dbReference>
<evidence type="ECO:0000256" key="3">
    <source>
        <dbReference type="ARBA" id="ARBA00022679"/>
    </source>
</evidence>
<dbReference type="SMART" id="SM00967">
    <property type="entry name" value="SpoU_sub_bind"/>
    <property type="match status" value="1"/>
</dbReference>
<evidence type="ECO:0000313" key="5">
    <source>
        <dbReference type="EMBL" id="MCU0104311.1"/>
    </source>
</evidence>
<proteinExistence type="inferred from homology"/>
<gene>
    <name evidence="5" type="primary">rlmB</name>
    <name evidence="5" type="ORF">N7603_01420</name>
</gene>
<protein>
    <submittedName>
        <fullName evidence="5">23S rRNA (Guanosine(2251)-2'-O)-methyltransferase RlmB</fullName>
    </submittedName>
</protein>
<dbReference type="NCBIfam" id="TIGR00186">
    <property type="entry name" value="rRNA_methyl_3"/>
    <property type="match status" value="1"/>
</dbReference>
<dbReference type="InterPro" id="IPR001537">
    <property type="entry name" value="SpoU_MeTrfase"/>
</dbReference>
<dbReference type="Gene3D" id="3.40.1280.10">
    <property type="match status" value="1"/>
</dbReference>
<dbReference type="PANTHER" id="PTHR46429">
    <property type="entry name" value="23S RRNA (GUANOSINE-2'-O-)-METHYLTRANSFERASE RLMB"/>
    <property type="match status" value="1"/>
</dbReference>
<evidence type="ECO:0000256" key="2">
    <source>
        <dbReference type="ARBA" id="ARBA00022603"/>
    </source>
</evidence>
<dbReference type="InterPro" id="IPR029064">
    <property type="entry name" value="Ribosomal_eL30-like_sf"/>
</dbReference>
<dbReference type="Pfam" id="PF08032">
    <property type="entry name" value="SpoU_sub_bind"/>
    <property type="match status" value="1"/>
</dbReference>
<accession>A0ABT2PV57</accession>
<reference evidence="6" key="1">
    <citation type="submission" date="2023-07" db="EMBL/GenBank/DDBJ databases">
        <title>Novel Mycoplasma species identified in domestic and wild animals.</title>
        <authorList>
            <person name="Volokhov D.V."/>
            <person name="Furtak V.A."/>
            <person name="Zagorodnyaya T.A."/>
        </authorList>
    </citation>
    <scope>NUCLEOTIDE SEQUENCE [LARGE SCALE GENOMIC DNA]</scope>
    <source>
        <strain evidence="6">92-19</strain>
    </source>
</reference>
<dbReference type="RefSeq" id="WP_262095534.1">
    <property type="nucleotide sequence ID" value="NZ_JAOEGN010000002.1"/>
</dbReference>
<evidence type="ECO:0000259" key="4">
    <source>
        <dbReference type="SMART" id="SM00967"/>
    </source>
</evidence>
<dbReference type="Gene3D" id="3.30.1330.30">
    <property type="match status" value="1"/>
</dbReference>
<sequence length="231" mass="25739">MIIYGKNTVKEAILAKRPVYQVWLDEKKTDFKWVPFLKEHNIPYKLVSKHQLNDKTDNQNHQGIVADVKPYTYADLSILFDGNKKKVLILDQIEDPHNLGAILRSVEATKIDAVILPKNRSVEITGTVAKTAVGALEYTQIIQVTNLTQTIEKLKEHGFWVVGTDMVADKTYKDIDTSTSVAVVIGNEGEGISRLVKQSCDYLVMIPMIGKVNSLNASVAAALILYKLADL</sequence>
<keyword evidence="2" id="KW-0489">Methyltransferase</keyword>
<dbReference type="EMBL" id="JAOEGN010000002">
    <property type="protein sequence ID" value="MCU0104311.1"/>
    <property type="molecule type" value="Genomic_DNA"/>
</dbReference>
<evidence type="ECO:0000313" key="6">
    <source>
        <dbReference type="Proteomes" id="UP001209076"/>
    </source>
</evidence>
<feature type="domain" description="RNA 2-O ribose methyltransferase substrate binding" evidence="4">
    <location>
        <begin position="2"/>
        <end position="74"/>
    </location>
</feature>
<dbReference type="CDD" id="cd18103">
    <property type="entry name" value="SpoU-like_RlmB"/>
    <property type="match status" value="1"/>
</dbReference>
<organism evidence="5 6">
    <name type="scientific">Paracholeplasma vituli</name>
    <dbReference type="NCBI Taxonomy" id="69473"/>
    <lineage>
        <taxon>Bacteria</taxon>
        <taxon>Bacillati</taxon>
        <taxon>Mycoplasmatota</taxon>
        <taxon>Mollicutes</taxon>
        <taxon>Acholeplasmatales</taxon>
        <taxon>Acholeplasmataceae</taxon>
        <taxon>Paracholeplasma</taxon>
    </lineage>
</organism>
<dbReference type="InterPro" id="IPR029026">
    <property type="entry name" value="tRNA_m1G_MTases_N"/>
</dbReference>
<comment type="caution">
    <text evidence="5">The sequence shown here is derived from an EMBL/GenBank/DDBJ whole genome shotgun (WGS) entry which is preliminary data.</text>
</comment>
<dbReference type="Proteomes" id="UP001209076">
    <property type="component" value="Unassembled WGS sequence"/>
</dbReference>
<dbReference type="PANTHER" id="PTHR46429:SF1">
    <property type="entry name" value="23S RRNA (GUANOSINE-2'-O-)-METHYLTRANSFERASE RLMB"/>
    <property type="match status" value="1"/>
</dbReference>
<dbReference type="InterPro" id="IPR004441">
    <property type="entry name" value="rRNA_MeTrfase_TrmH"/>
</dbReference>
<comment type="similarity">
    <text evidence="1">Belongs to the class IV-like SAM-binding methyltransferase superfamily. RNA methyltransferase TrmH family.</text>
</comment>
<keyword evidence="6" id="KW-1185">Reference proteome</keyword>